<dbReference type="InterPro" id="IPR012292">
    <property type="entry name" value="Globin/Proto"/>
</dbReference>
<dbReference type="SMART" id="SM00283">
    <property type="entry name" value="MA"/>
    <property type="match status" value="1"/>
</dbReference>
<evidence type="ECO:0000259" key="6">
    <source>
        <dbReference type="PROSITE" id="PS50885"/>
    </source>
</evidence>
<dbReference type="GO" id="GO:0016020">
    <property type="term" value="C:membrane"/>
    <property type="evidence" value="ECO:0007669"/>
    <property type="project" value="InterPro"/>
</dbReference>
<reference evidence="7 8" key="1">
    <citation type="submission" date="2020-08" db="EMBL/GenBank/DDBJ databases">
        <title>Genomic Encyclopedia of Type Strains, Phase IV (KMG-IV): sequencing the most valuable type-strain genomes for metagenomic binning, comparative biology and taxonomic classification.</title>
        <authorList>
            <person name="Goeker M."/>
        </authorList>
    </citation>
    <scope>NUCLEOTIDE SEQUENCE [LARGE SCALE GENOMIC DNA]</scope>
    <source>
        <strain evidence="7 8">DSM 27057</strain>
    </source>
</reference>
<evidence type="ECO:0000256" key="1">
    <source>
        <dbReference type="ARBA" id="ARBA00022500"/>
    </source>
</evidence>
<dbReference type="SUPFAM" id="SSF58104">
    <property type="entry name" value="Methyl-accepting chemotaxis protein (MCP) signaling domain"/>
    <property type="match status" value="1"/>
</dbReference>
<dbReference type="PANTHER" id="PTHR43531">
    <property type="entry name" value="PROTEIN ICFG"/>
    <property type="match status" value="1"/>
</dbReference>
<dbReference type="GO" id="GO:0019825">
    <property type="term" value="F:oxygen binding"/>
    <property type="evidence" value="ECO:0007669"/>
    <property type="project" value="InterPro"/>
</dbReference>
<protein>
    <submittedName>
        <fullName evidence="7">Methyl-accepting chemotaxis protein</fullName>
    </submittedName>
</protein>
<dbReference type="Pfam" id="PF11563">
    <property type="entry name" value="Protoglobin"/>
    <property type="match status" value="1"/>
</dbReference>
<dbReference type="GO" id="GO:0007165">
    <property type="term" value="P:signal transduction"/>
    <property type="evidence" value="ECO:0007669"/>
    <property type="project" value="UniProtKB-KW"/>
</dbReference>
<comment type="caution">
    <text evidence="7">The sequence shown here is derived from an EMBL/GenBank/DDBJ whole genome shotgun (WGS) entry which is preliminary data.</text>
</comment>
<accession>A0A7W6CJY5</accession>
<dbReference type="Gene3D" id="1.10.287.950">
    <property type="entry name" value="Methyl-accepting chemotaxis protein"/>
    <property type="match status" value="1"/>
</dbReference>
<dbReference type="PROSITE" id="PS50885">
    <property type="entry name" value="HAMP"/>
    <property type="match status" value="1"/>
</dbReference>
<evidence type="ECO:0000256" key="4">
    <source>
        <dbReference type="SAM" id="MobiDB-lite"/>
    </source>
</evidence>
<dbReference type="AlphaFoldDB" id="A0A7W6CJY5"/>
<dbReference type="PRINTS" id="PR00260">
    <property type="entry name" value="CHEMTRNSDUCR"/>
</dbReference>
<dbReference type="Pfam" id="PF00015">
    <property type="entry name" value="MCPsignal"/>
    <property type="match status" value="1"/>
</dbReference>
<name>A0A7W6CJY5_9SPHN</name>
<dbReference type="Gene3D" id="1.10.490.10">
    <property type="entry name" value="Globins"/>
    <property type="match status" value="1"/>
</dbReference>
<feature type="region of interest" description="Disordered" evidence="4">
    <location>
        <begin position="470"/>
        <end position="493"/>
    </location>
</feature>
<dbReference type="PANTHER" id="PTHR43531:SF11">
    <property type="entry name" value="METHYL-ACCEPTING CHEMOTAXIS PROTEIN 3"/>
    <property type="match status" value="1"/>
</dbReference>
<evidence type="ECO:0000259" key="5">
    <source>
        <dbReference type="PROSITE" id="PS50111"/>
    </source>
</evidence>
<keyword evidence="8" id="KW-1185">Reference proteome</keyword>
<dbReference type="InterPro" id="IPR004090">
    <property type="entry name" value="Chemotax_Me-accpt_rcpt"/>
</dbReference>
<proteinExistence type="inferred from homology"/>
<gene>
    <name evidence="7" type="ORF">GGR38_002986</name>
</gene>
<dbReference type="InterPro" id="IPR044398">
    <property type="entry name" value="Globin-sensor_dom"/>
</dbReference>
<dbReference type="GO" id="GO:0004888">
    <property type="term" value="F:transmembrane signaling receptor activity"/>
    <property type="evidence" value="ECO:0007669"/>
    <property type="project" value="InterPro"/>
</dbReference>
<evidence type="ECO:0000256" key="2">
    <source>
        <dbReference type="ARBA" id="ARBA00029447"/>
    </source>
</evidence>
<dbReference type="InterPro" id="IPR009050">
    <property type="entry name" value="Globin-like_sf"/>
</dbReference>
<comment type="similarity">
    <text evidence="2">Belongs to the methyl-accepting chemotaxis (MCP) protein family.</text>
</comment>
<dbReference type="CDD" id="cd11386">
    <property type="entry name" value="MCP_signal"/>
    <property type="match status" value="1"/>
</dbReference>
<dbReference type="RefSeq" id="WP_183626851.1">
    <property type="nucleotide sequence ID" value="NZ_JACIDX010000011.1"/>
</dbReference>
<dbReference type="InterPro" id="IPR051310">
    <property type="entry name" value="MCP_chemotaxis"/>
</dbReference>
<dbReference type="EMBL" id="JACIDX010000011">
    <property type="protein sequence ID" value="MBB3956029.1"/>
    <property type="molecule type" value="Genomic_DNA"/>
</dbReference>
<sequence>MPGIPTTKRARRETVTSIDSSNLRVFPTIRAMVARHAPRALERLYAAIAAHPVASKIIPTQEQRDRASSAQLQHWLSLFGSSFDEAAVARATKIGNIHARVGLEADLYISGYALVLETIIESTLKGFTLPWQRRKQAKAVATLVKTALFDMEAALGAYFDAEATQRNDIITAMSKAMGEVAAGNLRAQLGDVPPAYRQLAADFHNMRHQISNLVTQMTDAAHGVKSGAHEISCAANDLANRTEQQAVSVAHISEVMRDVTVAIATTAGNARDVDGSVAEVSGHASKGGRIMDSTVVAMEKIKDSATQIAQIVDVIDGIAFQTNLLALNAGVEAARAGEAGKGFAVVASEVRALAHRTTESAKNIKSLIVTSNEDVQHGADLVEQMRDALNLIISRLDDTSSKAGDIASFSEQQSESMVALNAQLQQIDLNTQQNAAMVEESNAAARGLSDQAAGMAGIVGQFSFERRNKLRDGSADGRAEKYGGRIAPADRAA</sequence>
<evidence type="ECO:0000256" key="3">
    <source>
        <dbReference type="PROSITE-ProRule" id="PRU00284"/>
    </source>
</evidence>
<evidence type="ECO:0000313" key="7">
    <source>
        <dbReference type="EMBL" id="MBB3956029.1"/>
    </source>
</evidence>
<feature type="compositionally biased region" description="Basic and acidic residues" evidence="4">
    <location>
        <begin position="470"/>
        <end position="483"/>
    </location>
</feature>
<dbReference type="InterPro" id="IPR039379">
    <property type="entry name" value="Protoglobin_sensor_dom"/>
</dbReference>
<dbReference type="InterPro" id="IPR004089">
    <property type="entry name" value="MCPsignal_dom"/>
</dbReference>
<feature type="domain" description="Methyl-accepting transducer" evidence="5">
    <location>
        <begin position="220"/>
        <end position="449"/>
    </location>
</feature>
<dbReference type="CDD" id="cd01068">
    <property type="entry name" value="globin_sensor"/>
    <property type="match status" value="1"/>
</dbReference>
<evidence type="ECO:0000313" key="8">
    <source>
        <dbReference type="Proteomes" id="UP000548867"/>
    </source>
</evidence>
<dbReference type="Proteomes" id="UP000548867">
    <property type="component" value="Unassembled WGS sequence"/>
</dbReference>
<dbReference type="InterPro" id="IPR003660">
    <property type="entry name" value="HAMP_dom"/>
</dbReference>
<dbReference type="SUPFAM" id="SSF46458">
    <property type="entry name" value="Globin-like"/>
    <property type="match status" value="1"/>
</dbReference>
<dbReference type="GO" id="GO:0020037">
    <property type="term" value="F:heme binding"/>
    <property type="evidence" value="ECO:0007669"/>
    <property type="project" value="InterPro"/>
</dbReference>
<feature type="domain" description="HAMP" evidence="6">
    <location>
        <begin position="170"/>
        <end position="215"/>
    </location>
</feature>
<keyword evidence="3" id="KW-0807">Transducer</keyword>
<keyword evidence="1" id="KW-0145">Chemotaxis</keyword>
<dbReference type="GO" id="GO:0006935">
    <property type="term" value="P:chemotaxis"/>
    <property type="evidence" value="ECO:0007669"/>
    <property type="project" value="UniProtKB-KW"/>
</dbReference>
<organism evidence="7 8">
    <name type="scientific">Novosphingobium sediminicola</name>
    <dbReference type="NCBI Taxonomy" id="563162"/>
    <lineage>
        <taxon>Bacteria</taxon>
        <taxon>Pseudomonadati</taxon>
        <taxon>Pseudomonadota</taxon>
        <taxon>Alphaproteobacteria</taxon>
        <taxon>Sphingomonadales</taxon>
        <taxon>Sphingomonadaceae</taxon>
        <taxon>Novosphingobium</taxon>
    </lineage>
</organism>
<dbReference type="PROSITE" id="PS50111">
    <property type="entry name" value="CHEMOTAXIS_TRANSDUC_2"/>
    <property type="match status" value="1"/>
</dbReference>